<sequence>MFDRIQPQNYYIYQSDYERIFVIQSTDSSSGSFFDCSCDRSL</sequence>
<dbReference type="AlphaFoldDB" id="A0A183KHF3"/>
<name>A0A183KHF3_9TREM</name>
<dbReference type="WBParaSite" id="SCUD_0001445601-mRNA-1">
    <property type="protein sequence ID" value="SCUD_0001445601-mRNA-1"/>
    <property type="gene ID" value="SCUD_0001445601"/>
</dbReference>
<reference evidence="1" key="1">
    <citation type="submission" date="2016-06" db="UniProtKB">
        <authorList>
            <consortium name="WormBaseParasite"/>
        </authorList>
    </citation>
    <scope>IDENTIFICATION</scope>
</reference>
<protein>
    <submittedName>
        <fullName evidence="1">DPPIV_N domain-containing protein</fullName>
    </submittedName>
</protein>
<organism evidence="1">
    <name type="scientific">Schistosoma curassoni</name>
    <dbReference type="NCBI Taxonomy" id="6186"/>
    <lineage>
        <taxon>Eukaryota</taxon>
        <taxon>Metazoa</taxon>
        <taxon>Spiralia</taxon>
        <taxon>Lophotrochozoa</taxon>
        <taxon>Platyhelminthes</taxon>
        <taxon>Trematoda</taxon>
        <taxon>Digenea</taxon>
        <taxon>Strigeidida</taxon>
        <taxon>Schistosomatoidea</taxon>
        <taxon>Schistosomatidae</taxon>
        <taxon>Schistosoma</taxon>
    </lineage>
</organism>
<accession>A0A183KHF3</accession>
<proteinExistence type="predicted"/>
<evidence type="ECO:0000313" key="1">
    <source>
        <dbReference type="WBParaSite" id="SCUD_0001445601-mRNA-1"/>
    </source>
</evidence>